<dbReference type="Gene3D" id="3.40.50.12580">
    <property type="match status" value="1"/>
</dbReference>
<dbReference type="KEGG" id="csm:CSUB8521_0350"/>
<proteinExistence type="predicted"/>
<gene>
    <name evidence="1" type="primary">kpsC</name>
    <name evidence="1" type="ORF">CSUB8521_0350</name>
</gene>
<reference evidence="1 2" key="1">
    <citation type="journal article" date="2014" name="Genome Biol. Evol.">
        <title>Comparative Genomics of the Campylobacter lari Group.</title>
        <authorList>
            <person name="Miller W.G."/>
            <person name="Yee E."/>
            <person name="Chapman M.H."/>
            <person name="Smith T.P."/>
            <person name="Bono J.L."/>
            <person name="Huynh S."/>
            <person name="Parker C.T."/>
            <person name="Vandamme P."/>
            <person name="Luong K."/>
            <person name="Korlach J."/>
        </authorList>
    </citation>
    <scope>NUCLEOTIDE SEQUENCE [LARGE SCALE GENOMIC DNA]</scope>
    <source>
        <strain evidence="1 2">LMG 24374</strain>
    </source>
</reference>
<dbReference type="Pfam" id="PF05159">
    <property type="entry name" value="Capsule_synth"/>
    <property type="match status" value="2"/>
</dbReference>
<organism evidence="1 2">
    <name type="scientific">Campylobacter subantarcticus LMG 24374</name>
    <dbReference type="NCBI Taxonomy" id="1388751"/>
    <lineage>
        <taxon>Bacteria</taxon>
        <taxon>Pseudomonadati</taxon>
        <taxon>Campylobacterota</taxon>
        <taxon>Epsilonproteobacteria</taxon>
        <taxon>Campylobacterales</taxon>
        <taxon>Campylobacteraceae</taxon>
        <taxon>Campylobacter</taxon>
    </lineage>
</organism>
<dbReference type="GO" id="GO:0015774">
    <property type="term" value="P:polysaccharide transport"/>
    <property type="evidence" value="ECO:0007669"/>
    <property type="project" value="InterPro"/>
</dbReference>
<dbReference type="EMBL" id="CP007772">
    <property type="protein sequence ID" value="AJC90236.1"/>
    <property type="molecule type" value="Genomic_DNA"/>
</dbReference>
<dbReference type="InterPro" id="IPR007833">
    <property type="entry name" value="Capsule_polysaccharide_synth"/>
</dbReference>
<dbReference type="Proteomes" id="UP000031135">
    <property type="component" value="Chromosome"/>
</dbReference>
<evidence type="ECO:0000313" key="1">
    <source>
        <dbReference type="EMBL" id="AJC90236.1"/>
    </source>
</evidence>
<dbReference type="CDD" id="cd16440">
    <property type="entry name" value="beta_Kdo_transferase_KpsC_1"/>
    <property type="match status" value="1"/>
</dbReference>
<dbReference type="CDD" id="cd16439">
    <property type="entry name" value="beta_Kdo_transferase_KpsC_2"/>
    <property type="match status" value="1"/>
</dbReference>
<accession>A0A0A8H821</accession>
<protein>
    <submittedName>
        <fullName evidence="1">Capsular polysaccharide export protein (Two domain)</fullName>
    </submittedName>
</protein>
<sequence length="675" mass="77778">MRLYTTSKRLKENVKNFYKIALYHIYKNIIKKDIFAGWGRKKSGLKAIELAKKYNAKFLLLEDGFLRSLNLGVENSPSFSIVKDDVGIYYDAATPSKLENILNSYEFSTEELEQAKKAIGLIKKEKLSKYNNNFCVPKKLFDANEERVLIITQVANDASLKFGLASSFSTQDMINDAIKENPNAKVYIKIHPDVLSGKKQSDFNAQDLPSKCVVIKENYNPIELLSHFKKVYTKTSGMGFEALMLGCECVCYGMPFYAGWGLTQDKLECKRRFKKRTLEEIFYAAYILYSEYFNPYLNQKSDIFDTIHTLAKYKKIEQANSNTLYFLGFSKWKREFTRPFFKAKNNKIIFLNSPGELYKANLNPDDKIFIWGKKYDKVLLAKDFKNAIFLVEDGFLRSVFLGSDLTRPFSLIVDSKGLYIDPSKPSDLEDILQNHIFDESLKQRAKKLIVTITQNKFSKYNGLKHEKLNFNTNKKIILIPAQVEDDTSMILGGAGFDTLKLLQSVRKANENAFIVFKPHPDVLSGNRKGLKDKSIILKYCDEIIENVSIDSAINACDEVHTITSTSGFDALLRGKKVVVYGKPFYAGWGLTMDLHQIPRRARVLSLEELVAGVLILYPRYIHPKSKNLCEVELALDIMLKMQKDYFSKFYLRWFVNIRIYTLRKIRRIIEFILGR</sequence>
<dbReference type="RefSeq" id="WP_039662843.1">
    <property type="nucleotide sequence ID" value="NZ_CP007772.1"/>
</dbReference>
<dbReference type="HOGENOM" id="CLU_025998_0_0_7"/>
<name>A0A0A8H821_9BACT</name>
<dbReference type="InterPro" id="IPR043148">
    <property type="entry name" value="TagF_C"/>
</dbReference>
<evidence type="ECO:0000313" key="2">
    <source>
        <dbReference type="Proteomes" id="UP000031135"/>
    </source>
</evidence>
<dbReference type="GO" id="GO:0000271">
    <property type="term" value="P:polysaccharide biosynthetic process"/>
    <property type="evidence" value="ECO:0007669"/>
    <property type="project" value="InterPro"/>
</dbReference>
<dbReference type="AlphaFoldDB" id="A0A0A8H821"/>
<dbReference type="OrthoDB" id="543755at2"/>